<dbReference type="InParanoid" id="A0A1Y2LUG4"/>
<sequence length="105" mass="11824">MGIINGNIKLELSNVGTLTNQPKIDLVPMWNAFLAQHFTKAENWGVTVVAAVEKKIVTLKNSRKGKTSAQKDVITREIDLGKKKLKKELKKQGLIQRSIHELYLD</sequence>
<accession>A0A1Y2LUG4</accession>
<dbReference type="AlphaFoldDB" id="A0A1Y2LUG4"/>
<organism evidence="1 2">
    <name type="scientific">Epicoccum nigrum</name>
    <name type="common">Soil fungus</name>
    <name type="synonym">Epicoccum purpurascens</name>
    <dbReference type="NCBI Taxonomy" id="105696"/>
    <lineage>
        <taxon>Eukaryota</taxon>
        <taxon>Fungi</taxon>
        <taxon>Dikarya</taxon>
        <taxon>Ascomycota</taxon>
        <taxon>Pezizomycotina</taxon>
        <taxon>Dothideomycetes</taxon>
        <taxon>Pleosporomycetidae</taxon>
        <taxon>Pleosporales</taxon>
        <taxon>Pleosporineae</taxon>
        <taxon>Didymellaceae</taxon>
        <taxon>Epicoccum</taxon>
    </lineage>
</organism>
<protein>
    <submittedName>
        <fullName evidence="1">Uncharacterized protein</fullName>
    </submittedName>
</protein>
<evidence type="ECO:0000313" key="1">
    <source>
        <dbReference type="EMBL" id="OSS47463.1"/>
    </source>
</evidence>
<name>A0A1Y2LUG4_EPING</name>
<gene>
    <name evidence="1" type="ORF">B5807_07222</name>
</gene>
<dbReference type="Proteomes" id="UP000193240">
    <property type="component" value="Unassembled WGS sequence"/>
</dbReference>
<evidence type="ECO:0000313" key="2">
    <source>
        <dbReference type="Proteomes" id="UP000193240"/>
    </source>
</evidence>
<keyword evidence="2" id="KW-1185">Reference proteome</keyword>
<proteinExistence type="predicted"/>
<reference evidence="1 2" key="1">
    <citation type="journal article" date="2017" name="Genome Announc.">
        <title>Genome sequence of the saprophytic ascomycete Epicoccum nigrum ICMP 19927 strain isolated from New Zealand.</title>
        <authorList>
            <person name="Fokin M."/>
            <person name="Fleetwood D."/>
            <person name="Weir B.S."/>
            <person name="Villas-Boas S.G."/>
        </authorList>
    </citation>
    <scope>NUCLEOTIDE SEQUENCE [LARGE SCALE GENOMIC DNA]</scope>
    <source>
        <strain evidence="1 2">ICMP 19927</strain>
    </source>
</reference>
<dbReference type="EMBL" id="KZ107848">
    <property type="protein sequence ID" value="OSS47463.1"/>
    <property type="molecule type" value="Genomic_DNA"/>
</dbReference>